<dbReference type="Gene3D" id="4.10.280.10">
    <property type="entry name" value="Helix-loop-helix DNA-binding domain"/>
    <property type="match status" value="1"/>
</dbReference>
<evidence type="ECO:0000259" key="2">
    <source>
        <dbReference type="PROSITE" id="PS50888"/>
    </source>
</evidence>
<dbReference type="InterPro" id="IPR011598">
    <property type="entry name" value="bHLH_dom"/>
</dbReference>
<dbReference type="AlphaFoldDB" id="A0A3P7M0T4"/>
<dbReference type="PROSITE" id="PS50888">
    <property type="entry name" value="BHLH"/>
    <property type="match status" value="1"/>
</dbReference>
<dbReference type="GO" id="GO:0070888">
    <property type="term" value="F:E-box binding"/>
    <property type="evidence" value="ECO:0007669"/>
    <property type="project" value="TreeGrafter"/>
</dbReference>
<dbReference type="InterPro" id="IPR036638">
    <property type="entry name" value="HLH_DNA-bd_sf"/>
</dbReference>
<proteinExistence type="predicted"/>
<dbReference type="PANTHER" id="PTHR19290">
    <property type="entry name" value="BASIC HELIX-LOOP-HELIX PROTEIN NEUROGENIN-RELATED"/>
    <property type="match status" value="1"/>
</dbReference>
<dbReference type="Proteomes" id="UP000270094">
    <property type="component" value="Unassembled WGS sequence"/>
</dbReference>
<dbReference type="SUPFAM" id="SSF47459">
    <property type="entry name" value="HLH, helix-loop-helix DNA-binding domain"/>
    <property type="match status" value="1"/>
</dbReference>
<evidence type="ECO:0000313" key="4">
    <source>
        <dbReference type="Proteomes" id="UP000270094"/>
    </source>
</evidence>
<accession>A0A3P7M0T4</accession>
<dbReference type="OrthoDB" id="6106870at2759"/>
<dbReference type="GO" id="GO:0007423">
    <property type="term" value="P:sensory organ development"/>
    <property type="evidence" value="ECO:0007669"/>
    <property type="project" value="TreeGrafter"/>
</dbReference>
<organism evidence="3 4">
    <name type="scientific">Strongylus vulgaris</name>
    <name type="common">Blood worm</name>
    <dbReference type="NCBI Taxonomy" id="40348"/>
    <lineage>
        <taxon>Eukaryota</taxon>
        <taxon>Metazoa</taxon>
        <taxon>Ecdysozoa</taxon>
        <taxon>Nematoda</taxon>
        <taxon>Chromadorea</taxon>
        <taxon>Rhabditida</taxon>
        <taxon>Rhabditina</taxon>
        <taxon>Rhabditomorpha</taxon>
        <taxon>Strongyloidea</taxon>
        <taxon>Strongylidae</taxon>
        <taxon>Strongylus</taxon>
    </lineage>
</organism>
<protein>
    <recommendedName>
        <fullName evidence="2">BHLH domain-containing protein</fullName>
    </recommendedName>
</protein>
<dbReference type="GO" id="GO:0045944">
    <property type="term" value="P:positive regulation of transcription by RNA polymerase II"/>
    <property type="evidence" value="ECO:0007669"/>
    <property type="project" value="TreeGrafter"/>
</dbReference>
<dbReference type="EMBL" id="UYYB01133947">
    <property type="protein sequence ID" value="VDM84868.1"/>
    <property type="molecule type" value="Genomic_DNA"/>
</dbReference>
<dbReference type="GO" id="GO:0005634">
    <property type="term" value="C:nucleus"/>
    <property type="evidence" value="ECO:0007669"/>
    <property type="project" value="TreeGrafter"/>
</dbReference>
<sequence length="142" mass="16420">MQKQSVMYPSKDATDAEPLDLTLPKHERIPESSEEFTTLALHEEIGGQLLMKLFQQQILLSMLPKPDAVETKGRVYCKSKERRIKSHLEKEDVVVNIRRSEANARERNRVQHLADMFDRLRSVLPIEDDVKISKLATLKVRV</sequence>
<gene>
    <name evidence="3" type="ORF">SVUK_LOCUS19866</name>
</gene>
<feature type="domain" description="BHLH" evidence="2">
    <location>
        <begin position="97"/>
        <end position="142"/>
    </location>
</feature>
<dbReference type="Pfam" id="PF00010">
    <property type="entry name" value="HLH"/>
    <property type="match status" value="1"/>
</dbReference>
<evidence type="ECO:0000313" key="3">
    <source>
        <dbReference type="EMBL" id="VDM84868.1"/>
    </source>
</evidence>
<dbReference type="GO" id="GO:0061564">
    <property type="term" value="P:axon development"/>
    <property type="evidence" value="ECO:0007669"/>
    <property type="project" value="TreeGrafter"/>
</dbReference>
<evidence type="ECO:0000256" key="1">
    <source>
        <dbReference type="SAM" id="MobiDB-lite"/>
    </source>
</evidence>
<dbReference type="InterPro" id="IPR050359">
    <property type="entry name" value="bHLH_transcription_factors"/>
</dbReference>
<feature type="region of interest" description="Disordered" evidence="1">
    <location>
        <begin position="1"/>
        <end position="22"/>
    </location>
</feature>
<dbReference type="GO" id="GO:0046983">
    <property type="term" value="F:protein dimerization activity"/>
    <property type="evidence" value="ECO:0007669"/>
    <property type="project" value="InterPro"/>
</dbReference>
<dbReference type="PANTHER" id="PTHR19290:SF163">
    <property type="entry name" value="BASIC HELIX-LOOP-HELIX NEURAL TRANSCRIPTION FACTOR TAP"/>
    <property type="match status" value="1"/>
</dbReference>
<dbReference type="GO" id="GO:0000981">
    <property type="term" value="F:DNA-binding transcription factor activity, RNA polymerase II-specific"/>
    <property type="evidence" value="ECO:0007669"/>
    <property type="project" value="TreeGrafter"/>
</dbReference>
<reference evidence="3 4" key="1">
    <citation type="submission" date="2018-11" db="EMBL/GenBank/DDBJ databases">
        <authorList>
            <consortium name="Pathogen Informatics"/>
        </authorList>
    </citation>
    <scope>NUCLEOTIDE SEQUENCE [LARGE SCALE GENOMIC DNA]</scope>
</reference>
<keyword evidence="4" id="KW-1185">Reference proteome</keyword>
<name>A0A3P7M0T4_STRVU</name>